<comment type="caution">
    <text evidence="1">The sequence shown here is derived from an EMBL/GenBank/DDBJ whole genome shotgun (WGS) entry which is preliminary data.</text>
</comment>
<dbReference type="RefSeq" id="WP_117416068.1">
    <property type="nucleotide sequence ID" value="NZ_QOHO01000016.1"/>
</dbReference>
<protein>
    <recommendedName>
        <fullName evidence="3">Sporulation initiation factor Spo0A C-terminal domain-containing protein</fullName>
    </recommendedName>
</protein>
<gene>
    <name evidence="1" type="ORF">DS742_05820</name>
</gene>
<evidence type="ECO:0000313" key="1">
    <source>
        <dbReference type="EMBL" id="RFZ79976.1"/>
    </source>
</evidence>
<evidence type="ECO:0000313" key="2">
    <source>
        <dbReference type="Proteomes" id="UP000260680"/>
    </source>
</evidence>
<dbReference type="Gene3D" id="1.10.10.10">
    <property type="entry name" value="Winged helix-like DNA-binding domain superfamily/Winged helix DNA-binding domain"/>
    <property type="match status" value="1"/>
</dbReference>
<dbReference type="AlphaFoldDB" id="A0A3E2NG47"/>
<dbReference type="InterPro" id="IPR036388">
    <property type="entry name" value="WH-like_DNA-bd_sf"/>
</dbReference>
<sequence length="72" mass="8082">MKNVIKEVAKAHKMSEQEIRDEMRVAIRAAMKSTDPTAQAFWKQIAPDGKEPPVEKVIASISLMVQENKLCS</sequence>
<dbReference type="EMBL" id="QOHO01000016">
    <property type="protein sequence ID" value="RFZ79976.1"/>
    <property type="molecule type" value="Genomic_DNA"/>
</dbReference>
<dbReference type="Proteomes" id="UP000260680">
    <property type="component" value="Unassembled WGS sequence"/>
</dbReference>
<accession>A0A3E2NG47</accession>
<proteinExistence type="predicted"/>
<name>A0A3E2NG47_9FIRM</name>
<reference evidence="1 2" key="1">
    <citation type="submission" date="2018-07" db="EMBL/GenBank/DDBJ databases">
        <title>New species, Clostridium PI-S10-A1B.</title>
        <authorList>
            <person name="Krishna G."/>
            <person name="Summeta K."/>
            <person name="Shikha S."/>
            <person name="Prabhu P.B."/>
            <person name="Suresh K."/>
        </authorList>
    </citation>
    <scope>NUCLEOTIDE SEQUENCE [LARGE SCALE GENOMIC DNA]</scope>
    <source>
        <strain evidence="1 2">PI-S10-A1B</strain>
    </source>
</reference>
<evidence type="ECO:0008006" key="3">
    <source>
        <dbReference type="Google" id="ProtNLM"/>
    </source>
</evidence>
<dbReference type="OrthoDB" id="2052669at2"/>
<organism evidence="1 2">
    <name type="scientific">Lacrimispora amygdalina</name>
    <dbReference type="NCBI Taxonomy" id="253257"/>
    <lineage>
        <taxon>Bacteria</taxon>
        <taxon>Bacillati</taxon>
        <taxon>Bacillota</taxon>
        <taxon>Clostridia</taxon>
        <taxon>Lachnospirales</taxon>
        <taxon>Lachnospiraceae</taxon>
        <taxon>Lacrimispora</taxon>
    </lineage>
</organism>